<keyword evidence="7" id="KW-1185">Reference proteome</keyword>
<feature type="compositionally biased region" description="Polar residues" evidence="5">
    <location>
        <begin position="410"/>
        <end position="422"/>
    </location>
</feature>
<sequence length="440" mass="51152">MVTSTVQVQGTFHITTSNGLKKDFKYRTCCDCCHITIGTVFLGIIELIAVSILLLSLIQQVLWKHNDSNNCLSNPTFRMLRDCLLFNFSHFKITLAGDYFIALLMMSILFCIILLFCGILSATPSLLFPHIIIQGIGLISSIAYFVLYAWSYVYGDLYQQKKLFNIQSCVERMWFATILLIFSGFQLYLFFTVIKCSLYLQMINDEQYRKFNQFEQVRQRVKLAKENGLWRSGGGFLQYRGQEEDELRKKEKKQNKKSKWVQWNLEKIQEREITDTNTESEDDFKRHNLSDDVSKKNDELKMKTFQRSNDIKETFNIPTFHQNSTFNTSEKPTNMGTYSAIKNDTQSRYYLDNNNSSTQKNETTHDNISNSRNKQNDTFRTKTQYTQQHKEIIKPAIHNPVRTNIVNISTKTRNTSNSSQHSPVVKKVSISSTSNHSNTQ</sequence>
<keyword evidence="4 6" id="KW-0472">Membrane</keyword>
<feature type="region of interest" description="Disordered" evidence="5">
    <location>
        <begin position="410"/>
        <end position="440"/>
    </location>
</feature>
<feature type="compositionally biased region" description="Polar residues" evidence="5">
    <location>
        <begin position="429"/>
        <end position="440"/>
    </location>
</feature>
<dbReference type="GO" id="GO:0012505">
    <property type="term" value="C:endomembrane system"/>
    <property type="evidence" value="ECO:0007669"/>
    <property type="project" value="UniProtKB-SubCell"/>
</dbReference>
<feature type="compositionally biased region" description="Polar residues" evidence="5">
    <location>
        <begin position="350"/>
        <end position="373"/>
    </location>
</feature>
<dbReference type="PANTHER" id="PTHR12479:SF10">
    <property type="entry name" value="LYSOSOMAL-ASSOCIATED TRANSMEMBRANE PROTEIN"/>
    <property type="match status" value="1"/>
</dbReference>
<evidence type="ECO:0000256" key="1">
    <source>
        <dbReference type="ARBA" id="ARBA00004127"/>
    </source>
</evidence>
<reference evidence="8" key="1">
    <citation type="submission" date="2015-08" db="UniProtKB">
        <authorList>
            <consortium name="WormBaseParasite"/>
        </authorList>
    </citation>
    <scope>IDENTIFICATION</scope>
</reference>
<feature type="transmembrane region" description="Helical" evidence="6">
    <location>
        <begin position="35"/>
        <end position="58"/>
    </location>
</feature>
<feature type="region of interest" description="Disordered" evidence="5">
    <location>
        <begin position="350"/>
        <end position="383"/>
    </location>
</feature>
<evidence type="ECO:0000256" key="3">
    <source>
        <dbReference type="ARBA" id="ARBA00022989"/>
    </source>
</evidence>
<evidence type="ECO:0000256" key="2">
    <source>
        <dbReference type="ARBA" id="ARBA00022692"/>
    </source>
</evidence>
<keyword evidence="3 6" id="KW-1133">Transmembrane helix</keyword>
<dbReference type="WBParaSite" id="TCONS_00004550.p1">
    <property type="protein sequence ID" value="TCONS_00004550.p1"/>
    <property type="gene ID" value="XLOC_002165"/>
</dbReference>
<organism evidence="8">
    <name type="scientific">Strongyloides stercoralis</name>
    <name type="common">Threadworm</name>
    <dbReference type="NCBI Taxonomy" id="6248"/>
    <lineage>
        <taxon>Eukaryota</taxon>
        <taxon>Metazoa</taxon>
        <taxon>Ecdysozoa</taxon>
        <taxon>Nematoda</taxon>
        <taxon>Chromadorea</taxon>
        <taxon>Rhabditida</taxon>
        <taxon>Tylenchina</taxon>
        <taxon>Panagrolaimomorpha</taxon>
        <taxon>Strongyloidoidea</taxon>
        <taxon>Strongyloididae</taxon>
        <taxon>Strongyloides</taxon>
    </lineage>
</organism>
<feature type="transmembrane region" description="Helical" evidence="6">
    <location>
        <begin position="99"/>
        <end position="119"/>
    </location>
</feature>
<dbReference type="GO" id="GO:0005765">
    <property type="term" value="C:lysosomal membrane"/>
    <property type="evidence" value="ECO:0007669"/>
    <property type="project" value="TreeGrafter"/>
</dbReference>
<dbReference type="WBParaSite" id="SSTP_0001155100.1">
    <property type="protein sequence ID" value="SSTP_0001155100.1"/>
    <property type="gene ID" value="SSTP_0001155100"/>
</dbReference>
<evidence type="ECO:0000313" key="7">
    <source>
        <dbReference type="Proteomes" id="UP000035681"/>
    </source>
</evidence>
<accession>A0A0K0EQ22</accession>
<dbReference type="InterPro" id="IPR051115">
    <property type="entry name" value="LAPTM_transporter"/>
</dbReference>
<proteinExistence type="predicted"/>
<dbReference type="Proteomes" id="UP000035681">
    <property type="component" value="Unplaced"/>
</dbReference>
<feature type="transmembrane region" description="Helical" evidence="6">
    <location>
        <begin position="173"/>
        <end position="200"/>
    </location>
</feature>
<dbReference type="AlphaFoldDB" id="A0A0K0EQ22"/>
<evidence type="ECO:0000256" key="6">
    <source>
        <dbReference type="SAM" id="Phobius"/>
    </source>
</evidence>
<evidence type="ECO:0000256" key="5">
    <source>
        <dbReference type="SAM" id="MobiDB-lite"/>
    </source>
</evidence>
<evidence type="ECO:0000256" key="4">
    <source>
        <dbReference type="ARBA" id="ARBA00023136"/>
    </source>
</evidence>
<evidence type="ECO:0000313" key="9">
    <source>
        <dbReference type="WBParaSite" id="TCONS_00004550.p1"/>
    </source>
</evidence>
<name>A0A0K0EQ22_STRER</name>
<feature type="transmembrane region" description="Helical" evidence="6">
    <location>
        <begin position="131"/>
        <end position="153"/>
    </location>
</feature>
<evidence type="ECO:0000313" key="8">
    <source>
        <dbReference type="WBParaSite" id="SSTP_0001155100.1"/>
    </source>
</evidence>
<protein>
    <submittedName>
        <fullName evidence="9">MARVEL domain-containing protein</fullName>
    </submittedName>
    <submittedName>
        <fullName evidence="8">Transmembrane protein</fullName>
    </submittedName>
</protein>
<keyword evidence="2 6" id="KW-0812">Transmembrane</keyword>
<dbReference type="PANTHER" id="PTHR12479">
    <property type="entry name" value="LYSOSOMAL-ASSOCIATED TRANSMEMBRANE PROTEIN"/>
    <property type="match status" value="1"/>
</dbReference>
<comment type="subcellular location">
    <subcellularLocation>
        <location evidence="1">Endomembrane system</location>
        <topology evidence="1">Multi-pass membrane protein</topology>
    </subcellularLocation>
</comment>